<name>A0A846YUG8_9ACTN</name>
<organism evidence="2 3">
    <name type="scientific">Actinomadura latina</name>
    <dbReference type="NCBI Taxonomy" id="163603"/>
    <lineage>
        <taxon>Bacteria</taxon>
        <taxon>Bacillati</taxon>
        <taxon>Actinomycetota</taxon>
        <taxon>Actinomycetes</taxon>
        <taxon>Streptosporangiales</taxon>
        <taxon>Thermomonosporaceae</taxon>
        <taxon>Actinomadura</taxon>
    </lineage>
</organism>
<evidence type="ECO:0000259" key="1">
    <source>
        <dbReference type="Pfam" id="PF10138"/>
    </source>
</evidence>
<evidence type="ECO:0000313" key="3">
    <source>
        <dbReference type="Proteomes" id="UP000579250"/>
    </source>
</evidence>
<dbReference type="AlphaFoldDB" id="A0A846YUG8"/>
<comment type="caution">
    <text evidence="2">The sequence shown here is derived from an EMBL/GenBank/DDBJ whole genome shotgun (WGS) entry which is preliminary data.</text>
</comment>
<sequence length="88" mass="9499">MHEAVAADGSRVSLGGRNNEPQVIEDVLAHYAACPGEPVFVLFFSDGGVAKNGQIARLLREARKLTEYHWARTEEGRPPQPGIIAMAG</sequence>
<accession>A0A846YUG8</accession>
<proteinExistence type="predicted"/>
<dbReference type="RefSeq" id="WP_157438211.1">
    <property type="nucleotide sequence ID" value="NZ_JAAXPI010000007.1"/>
</dbReference>
<evidence type="ECO:0000313" key="2">
    <source>
        <dbReference type="EMBL" id="NKZ03751.1"/>
    </source>
</evidence>
<protein>
    <submittedName>
        <fullName evidence="2">VWA domain-containing protein</fullName>
    </submittedName>
</protein>
<gene>
    <name evidence="2" type="ORF">HGB48_08315</name>
</gene>
<dbReference type="EMBL" id="JAAXPI010000007">
    <property type="protein sequence ID" value="NKZ03751.1"/>
    <property type="molecule type" value="Genomic_DNA"/>
</dbReference>
<dbReference type="Pfam" id="PF10138">
    <property type="entry name" value="vWA-TerF-like"/>
    <property type="match status" value="1"/>
</dbReference>
<dbReference type="InterPro" id="IPR019303">
    <property type="entry name" value="vWA_TerF_C"/>
</dbReference>
<dbReference type="Proteomes" id="UP000579250">
    <property type="component" value="Unassembled WGS sequence"/>
</dbReference>
<keyword evidence="3" id="KW-1185">Reference proteome</keyword>
<feature type="domain" description="vWA found in TerF C terminus" evidence="1">
    <location>
        <begin position="13"/>
        <end position="65"/>
    </location>
</feature>
<reference evidence="2 3" key="1">
    <citation type="submission" date="2020-04" db="EMBL/GenBank/DDBJ databases">
        <title>MicrobeNet Type strains.</title>
        <authorList>
            <person name="Nicholson A.C."/>
        </authorList>
    </citation>
    <scope>NUCLEOTIDE SEQUENCE [LARGE SCALE GENOMIC DNA]</scope>
    <source>
        <strain evidence="2 3">ATCC BAA-277</strain>
    </source>
</reference>